<keyword evidence="2" id="KW-0812">Transmembrane</keyword>
<dbReference type="PANTHER" id="PTHR47614:SF2">
    <property type="entry name" value="GLYCOPHORIN-C"/>
    <property type="match status" value="1"/>
</dbReference>
<dbReference type="EMBL" id="JAGTTL010000003">
    <property type="protein sequence ID" value="KAK6325171.1"/>
    <property type="molecule type" value="Genomic_DNA"/>
</dbReference>
<keyword evidence="4" id="KW-1185">Reference proteome</keyword>
<dbReference type="InterPro" id="IPR042192">
    <property type="entry name" value="Glycophorin-C"/>
</dbReference>
<keyword evidence="2" id="KW-1133">Transmembrane helix</keyword>
<dbReference type="GO" id="GO:0030863">
    <property type="term" value="C:cortical cytoskeleton"/>
    <property type="evidence" value="ECO:0007669"/>
    <property type="project" value="TreeGrafter"/>
</dbReference>
<organism evidence="3 4">
    <name type="scientific">Coregonus suidteri</name>
    <dbReference type="NCBI Taxonomy" id="861788"/>
    <lineage>
        <taxon>Eukaryota</taxon>
        <taxon>Metazoa</taxon>
        <taxon>Chordata</taxon>
        <taxon>Craniata</taxon>
        <taxon>Vertebrata</taxon>
        <taxon>Euteleostomi</taxon>
        <taxon>Actinopterygii</taxon>
        <taxon>Neopterygii</taxon>
        <taxon>Teleostei</taxon>
        <taxon>Protacanthopterygii</taxon>
        <taxon>Salmoniformes</taxon>
        <taxon>Salmonidae</taxon>
        <taxon>Coregoninae</taxon>
        <taxon>Coregonus</taxon>
    </lineage>
</organism>
<sequence>MDASTTAGMAITMTDPETDPAQVFTKVVTQSFTEHVTQHFRAGVLTEASGDMSETTPGTFTVGAAKVNDGSFEAILGGVIFALLLALLCLALLVLRYIIKHKGTYHTNEAECGDSVDTSSGASPSEQVQLEILDEEE</sequence>
<keyword evidence="2" id="KW-0472">Membrane</keyword>
<comment type="caution">
    <text evidence="3">The sequence shown here is derived from an EMBL/GenBank/DDBJ whole genome shotgun (WGS) entry which is preliminary data.</text>
</comment>
<protein>
    <submittedName>
        <fullName evidence="3">Uncharacterized protein</fullName>
    </submittedName>
</protein>
<evidence type="ECO:0000313" key="3">
    <source>
        <dbReference type="EMBL" id="KAK6325171.1"/>
    </source>
</evidence>
<name>A0AAN8NDG4_9TELE</name>
<feature type="region of interest" description="Disordered" evidence="1">
    <location>
        <begin position="111"/>
        <end position="137"/>
    </location>
</feature>
<proteinExistence type="predicted"/>
<feature type="compositionally biased region" description="Polar residues" evidence="1">
    <location>
        <begin position="116"/>
        <end position="128"/>
    </location>
</feature>
<accession>A0AAN8NDG4</accession>
<evidence type="ECO:0000313" key="4">
    <source>
        <dbReference type="Proteomes" id="UP001356427"/>
    </source>
</evidence>
<dbReference type="GO" id="GO:0016020">
    <property type="term" value="C:membrane"/>
    <property type="evidence" value="ECO:0007669"/>
    <property type="project" value="TreeGrafter"/>
</dbReference>
<dbReference type="PANTHER" id="PTHR47614">
    <property type="entry name" value="GLYCOPHORIN-C"/>
    <property type="match status" value="1"/>
</dbReference>
<gene>
    <name evidence="3" type="ORF">J4Q44_G00045130</name>
</gene>
<dbReference type="AlphaFoldDB" id="A0AAN8NDG4"/>
<reference evidence="3 4" key="1">
    <citation type="submission" date="2021-04" db="EMBL/GenBank/DDBJ databases">
        <authorList>
            <person name="De Guttry C."/>
            <person name="Zahm M."/>
            <person name="Klopp C."/>
            <person name="Cabau C."/>
            <person name="Louis A."/>
            <person name="Berthelot C."/>
            <person name="Parey E."/>
            <person name="Roest Crollius H."/>
            <person name="Montfort J."/>
            <person name="Robinson-Rechavi M."/>
            <person name="Bucao C."/>
            <person name="Bouchez O."/>
            <person name="Gislard M."/>
            <person name="Lluch J."/>
            <person name="Milhes M."/>
            <person name="Lampietro C."/>
            <person name="Lopez Roques C."/>
            <person name="Donnadieu C."/>
            <person name="Braasch I."/>
            <person name="Desvignes T."/>
            <person name="Postlethwait J."/>
            <person name="Bobe J."/>
            <person name="Wedekind C."/>
            <person name="Guiguen Y."/>
        </authorList>
    </citation>
    <scope>NUCLEOTIDE SEQUENCE [LARGE SCALE GENOMIC DNA]</scope>
    <source>
        <strain evidence="3">Cs_M1</strain>
        <tissue evidence="3">Blood</tissue>
    </source>
</reference>
<evidence type="ECO:0000256" key="2">
    <source>
        <dbReference type="SAM" id="Phobius"/>
    </source>
</evidence>
<evidence type="ECO:0000256" key="1">
    <source>
        <dbReference type="SAM" id="MobiDB-lite"/>
    </source>
</evidence>
<dbReference type="Proteomes" id="UP001356427">
    <property type="component" value="Unassembled WGS sequence"/>
</dbReference>
<feature type="transmembrane region" description="Helical" evidence="2">
    <location>
        <begin position="74"/>
        <end position="95"/>
    </location>
</feature>